<proteinExistence type="predicted"/>
<feature type="compositionally biased region" description="Basic and acidic residues" evidence="1">
    <location>
        <begin position="99"/>
        <end position="122"/>
    </location>
</feature>
<dbReference type="CDD" id="cd06170">
    <property type="entry name" value="LuxR_C_like"/>
    <property type="match status" value="1"/>
</dbReference>
<dbReference type="PROSITE" id="PS00622">
    <property type="entry name" value="HTH_LUXR_1"/>
    <property type="match status" value="1"/>
</dbReference>
<dbReference type="GO" id="GO:0006355">
    <property type="term" value="P:regulation of DNA-templated transcription"/>
    <property type="evidence" value="ECO:0007669"/>
    <property type="project" value="InterPro"/>
</dbReference>
<dbReference type="InterPro" id="IPR039420">
    <property type="entry name" value="WalR-like"/>
</dbReference>
<dbReference type="InterPro" id="IPR000792">
    <property type="entry name" value="Tscrpt_reg_LuxR_C"/>
</dbReference>
<dbReference type="Pfam" id="PF00196">
    <property type="entry name" value="GerE"/>
    <property type="match status" value="1"/>
</dbReference>
<dbReference type="GO" id="GO:0003677">
    <property type="term" value="F:DNA binding"/>
    <property type="evidence" value="ECO:0007669"/>
    <property type="project" value="InterPro"/>
</dbReference>
<keyword evidence="3" id="KW-1185">Reference proteome</keyword>
<protein>
    <submittedName>
        <fullName evidence="2">Regulatory protein, luxR family</fullName>
    </submittedName>
</protein>
<dbReference type="InterPro" id="IPR036388">
    <property type="entry name" value="WH-like_DNA-bd_sf"/>
</dbReference>
<gene>
    <name evidence="2" type="ORF">GA0070623_0893</name>
</gene>
<dbReference type="SUPFAM" id="SSF46894">
    <property type="entry name" value="C-terminal effector domain of the bipartite response regulators"/>
    <property type="match status" value="1"/>
</dbReference>
<dbReference type="Proteomes" id="UP000198226">
    <property type="component" value="Chromosome I"/>
</dbReference>
<organism evidence="2 3">
    <name type="scientific">Micromonospora rifamycinica</name>
    <dbReference type="NCBI Taxonomy" id="291594"/>
    <lineage>
        <taxon>Bacteria</taxon>
        <taxon>Bacillati</taxon>
        <taxon>Actinomycetota</taxon>
        <taxon>Actinomycetes</taxon>
        <taxon>Micromonosporales</taxon>
        <taxon>Micromonosporaceae</taxon>
        <taxon>Micromonospora</taxon>
    </lineage>
</organism>
<evidence type="ECO:0000313" key="3">
    <source>
        <dbReference type="Proteomes" id="UP000198226"/>
    </source>
</evidence>
<sequence>MVRTLLALQGGLLRGALAQVLSAEHDIEIVGEVDSPRRLRAAVRAERPDVAVVEFDMLTVAELVRLATAEPTAESPLDARVESGTAPAAGKRRAVVPTAREKPGADPTARELDTDPTAREEPGADPVVTAHAGSGSPSRPAGPPVGALLVLVEQRRAGRLGPLLAEHGHRIGFLSREVPPGRIVDGVRQLAEGRVVLDPDLVVAALEVADSPLTNREREVLDVVAEGHPVQEIAERLVLSAGTVRNHLSRIMAKTGARTRWEAVRIARESGWL</sequence>
<dbReference type="InterPro" id="IPR016032">
    <property type="entry name" value="Sig_transdc_resp-reg_C-effctor"/>
</dbReference>
<name>A0A109IHJ6_9ACTN</name>
<dbReference type="PANTHER" id="PTHR43214">
    <property type="entry name" value="TWO-COMPONENT RESPONSE REGULATOR"/>
    <property type="match status" value="1"/>
</dbReference>
<dbReference type="RefSeq" id="WP_067312689.1">
    <property type="nucleotide sequence ID" value="NZ_LRMV01000135.1"/>
</dbReference>
<accession>A0A109IHJ6</accession>
<dbReference type="EMBL" id="LT607752">
    <property type="protein sequence ID" value="SCG42424.1"/>
    <property type="molecule type" value="Genomic_DNA"/>
</dbReference>
<evidence type="ECO:0000256" key="1">
    <source>
        <dbReference type="SAM" id="MobiDB-lite"/>
    </source>
</evidence>
<dbReference type="AlphaFoldDB" id="A0A109IHJ6"/>
<dbReference type="PRINTS" id="PR00038">
    <property type="entry name" value="HTHLUXR"/>
</dbReference>
<feature type="region of interest" description="Disordered" evidence="1">
    <location>
        <begin position="71"/>
        <end position="143"/>
    </location>
</feature>
<dbReference type="PANTHER" id="PTHR43214:SF42">
    <property type="entry name" value="TRANSCRIPTIONAL REGULATORY PROTEIN DESR"/>
    <property type="match status" value="1"/>
</dbReference>
<dbReference type="Gene3D" id="1.10.10.10">
    <property type="entry name" value="Winged helix-like DNA-binding domain superfamily/Winged helix DNA-binding domain"/>
    <property type="match status" value="1"/>
</dbReference>
<dbReference type="PROSITE" id="PS50043">
    <property type="entry name" value="HTH_LUXR_2"/>
    <property type="match status" value="1"/>
</dbReference>
<evidence type="ECO:0000313" key="2">
    <source>
        <dbReference type="EMBL" id="SCG42424.1"/>
    </source>
</evidence>
<feature type="compositionally biased region" description="Low complexity" evidence="1">
    <location>
        <begin position="130"/>
        <end position="143"/>
    </location>
</feature>
<dbReference type="SMART" id="SM00421">
    <property type="entry name" value="HTH_LUXR"/>
    <property type="match status" value="1"/>
</dbReference>
<reference evidence="3" key="1">
    <citation type="submission" date="2016-06" db="EMBL/GenBank/DDBJ databases">
        <authorList>
            <person name="Varghese N."/>
            <person name="Submissions Spin"/>
        </authorList>
    </citation>
    <scope>NUCLEOTIDE SEQUENCE [LARGE SCALE GENOMIC DNA]</scope>
    <source>
        <strain evidence="3">DSM 44983</strain>
    </source>
</reference>